<accession>A0ABW2LBJ6</accession>
<organism evidence="1 2">
    <name type="scientific">Haloferula chungangensis</name>
    <dbReference type="NCBI Taxonomy" id="1048331"/>
    <lineage>
        <taxon>Bacteria</taxon>
        <taxon>Pseudomonadati</taxon>
        <taxon>Verrucomicrobiota</taxon>
        <taxon>Verrucomicrobiia</taxon>
        <taxon>Verrucomicrobiales</taxon>
        <taxon>Verrucomicrobiaceae</taxon>
        <taxon>Haloferula</taxon>
    </lineage>
</organism>
<proteinExistence type="predicted"/>
<dbReference type="EMBL" id="JBHTBS010000012">
    <property type="protein sequence ID" value="MFC7339038.1"/>
    <property type="molecule type" value="Genomic_DNA"/>
</dbReference>
<gene>
    <name evidence="1" type="ORF">ACFQY0_17725</name>
</gene>
<evidence type="ECO:0008006" key="3">
    <source>
        <dbReference type="Google" id="ProtNLM"/>
    </source>
</evidence>
<reference evidence="2" key="1">
    <citation type="journal article" date="2019" name="Int. J. Syst. Evol. Microbiol.">
        <title>The Global Catalogue of Microorganisms (GCM) 10K type strain sequencing project: providing services to taxonomists for standard genome sequencing and annotation.</title>
        <authorList>
            <consortium name="The Broad Institute Genomics Platform"/>
            <consortium name="The Broad Institute Genome Sequencing Center for Infectious Disease"/>
            <person name="Wu L."/>
            <person name="Ma J."/>
        </authorList>
    </citation>
    <scope>NUCLEOTIDE SEQUENCE [LARGE SCALE GENOMIC DNA]</scope>
    <source>
        <strain evidence="2">CGMCC 4.1467</strain>
    </source>
</reference>
<comment type="caution">
    <text evidence="1">The sequence shown here is derived from an EMBL/GenBank/DDBJ whole genome shotgun (WGS) entry which is preliminary data.</text>
</comment>
<protein>
    <recommendedName>
        <fullName evidence="3">DUF3619 family protein</fullName>
    </recommendedName>
</protein>
<dbReference type="Proteomes" id="UP001596472">
    <property type="component" value="Unassembled WGS sequence"/>
</dbReference>
<dbReference type="RefSeq" id="WP_379715130.1">
    <property type="nucleotide sequence ID" value="NZ_JBHTBS010000012.1"/>
</dbReference>
<keyword evidence="2" id="KW-1185">Reference proteome</keyword>
<sequence length="111" mass="12499">MNPSHDPDAFERCLKEIPLTRLPDVLRDEILNNACPGHSRFAIRALWQSSPKPLVVGIAAAWMLIIALQLSKPESSTTIVDSKRDAIPANEENTRAFIAWVERSQFHLEQP</sequence>
<evidence type="ECO:0000313" key="1">
    <source>
        <dbReference type="EMBL" id="MFC7339038.1"/>
    </source>
</evidence>
<evidence type="ECO:0000313" key="2">
    <source>
        <dbReference type="Proteomes" id="UP001596472"/>
    </source>
</evidence>
<name>A0ABW2LBJ6_9BACT</name>